<dbReference type="EMBL" id="BAABME010027254">
    <property type="protein sequence ID" value="GAA0175283.1"/>
    <property type="molecule type" value="Genomic_DNA"/>
</dbReference>
<evidence type="ECO:0000313" key="2">
    <source>
        <dbReference type="EMBL" id="GAA0175283.1"/>
    </source>
</evidence>
<dbReference type="InterPro" id="IPR043502">
    <property type="entry name" value="DNA/RNA_pol_sf"/>
</dbReference>
<dbReference type="PANTHER" id="PTHR24559:SF444">
    <property type="entry name" value="REVERSE TRANSCRIPTASE DOMAIN-CONTAINING PROTEIN"/>
    <property type="match status" value="1"/>
</dbReference>
<keyword evidence="3" id="KW-1185">Reference proteome</keyword>
<dbReference type="InterPro" id="IPR000477">
    <property type="entry name" value="RT_dom"/>
</dbReference>
<dbReference type="CDD" id="cd01647">
    <property type="entry name" value="RT_LTR"/>
    <property type="match status" value="1"/>
</dbReference>
<gene>
    <name evidence="2" type="ORF">LIER_41887</name>
</gene>
<dbReference type="SUPFAM" id="SSF56672">
    <property type="entry name" value="DNA/RNA polymerases"/>
    <property type="match status" value="1"/>
</dbReference>
<feature type="domain" description="Reverse transcriptase" evidence="1">
    <location>
        <begin position="21"/>
        <end position="140"/>
    </location>
</feature>
<name>A0AAV3RH09_LITER</name>
<dbReference type="AlphaFoldDB" id="A0AAV3RH09"/>
<dbReference type="PANTHER" id="PTHR24559">
    <property type="entry name" value="TRANSPOSON TY3-I GAG-POL POLYPROTEIN"/>
    <property type="match status" value="1"/>
</dbReference>
<sequence>MNLNKTYPKDYYQLPCLGRLVDGNAGHEVFDFLDASRGYHQILLEKEDQEKMTFITEYGLYYWKVMSFGLKNAEATYQRMVNTIFSEIYVDDMLVKSKRSCERLANLEETLQRLERSQLRINPDKCFFGVTLGKFLGFMISERGIEPNPDKVEAIMQMKAPKSYKEVQGLVGYLVALNKFISRSRDQNLTFSESWGKLPRTSLYGMRSVKKPLKNRRTT</sequence>
<evidence type="ECO:0000313" key="3">
    <source>
        <dbReference type="Proteomes" id="UP001454036"/>
    </source>
</evidence>
<comment type="caution">
    <text evidence="2">The sequence shown here is derived from an EMBL/GenBank/DDBJ whole genome shotgun (WGS) entry which is preliminary data.</text>
</comment>
<reference evidence="2 3" key="1">
    <citation type="submission" date="2024-01" db="EMBL/GenBank/DDBJ databases">
        <title>The complete chloroplast genome sequence of Lithospermum erythrorhizon: insights into the phylogenetic relationship among Boraginaceae species and the maternal lineages of purple gromwells.</title>
        <authorList>
            <person name="Okada T."/>
            <person name="Watanabe K."/>
        </authorList>
    </citation>
    <scope>NUCLEOTIDE SEQUENCE [LARGE SCALE GENOMIC DNA]</scope>
</reference>
<evidence type="ECO:0000259" key="1">
    <source>
        <dbReference type="Pfam" id="PF00078"/>
    </source>
</evidence>
<organism evidence="2 3">
    <name type="scientific">Lithospermum erythrorhizon</name>
    <name type="common">Purple gromwell</name>
    <name type="synonym">Lithospermum officinale var. erythrorhizon</name>
    <dbReference type="NCBI Taxonomy" id="34254"/>
    <lineage>
        <taxon>Eukaryota</taxon>
        <taxon>Viridiplantae</taxon>
        <taxon>Streptophyta</taxon>
        <taxon>Embryophyta</taxon>
        <taxon>Tracheophyta</taxon>
        <taxon>Spermatophyta</taxon>
        <taxon>Magnoliopsida</taxon>
        <taxon>eudicotyledons</taxon>
        <taxon>Gunneridae</taxon>
        <taxon>Pentapetalae</taxon>
        <taxon>asterids</taxon>
        <taxon>lamiids</taxon>
        <taxon>Boraginales</taxon>
        <taxon>Boraginaceae</taxon>
        <taxon>Boraginoideae</taxon>
        <taxon>Lithospermeae</taxon>
        <taxon>Lithospermum</taxon>
    </lineage>
</organism>
<dbReference type="Proteomes" id="UP001454036">
    <property type="component" value="Unassembled WGS sequence"/>
</dbReference>
<accession>A0AAV3RH09</accession>
<dbReference type="Pfam" id="PF00078">
    <property type="entry name" value="RVT_1"/>
    <property type="match status" value="1"/>
</dbReference>
<dbReference type="InterPro" id="IPR043128">
    <property type="entry name" value="Rev_trsase/Diguanyl_cyclase"/>
</dbReference>
<proteinExistence type="predicted"/>
<dbReference type="InterPro" id="IPR053134">
    <property type="entry name" value="RNA-dir_DNA_polymerase"/>
</dbReference>
<dbReference type="Gene3D" id="3.30.70.270">
    <property type="match status" value="2"/>
</dbReference>
<protein>
    <recommendedName>
        <fullName evidence="1">Reverse transcriptase domain-containing protein</fullName>
    </recommendedName>
</protein>